<name>A0A5C6F2R6_9BACT</name>
<reference evidence="3 4" key="1">
    <citation type="submission" date="2019-02" db="EMBL/GenBank/DDBJ databases">
        <title>Deep-cultivation of Planctomycetes and their phenomic and genomic characterization uncovers novel biology.</title>
        <authorList>
            <person name="Wiegand S."/>
            <person name="Jogler M."/>
            <person name="Boedeker C."/>
            <person name="Pinto D."/>
            <person name="Vollmers J."/>
            <person name="Rivas-Marin E."/>
            <person name="Kohn T."/>
            <person name="Peeters S.H."/>
            <person name="Heuer A."/>
            <person name="Rast P."/>
            <person name="Oberbeckmann S."/>
            <person name="Bunk B."/>
            <person name="Jeske O."/>
            <person name="Meyerdierks A."/>
            <person name="Storesund J.E."/>
            <person name="Kallscheuer N."/>
            <person name="Luecker S."/>
            <person name="Lage O.M."/>
            <person name="Pohl T."/>
            <person name="Merkel B.J."/>
            <person name="Hornburger P."/>
            <person name="Mueller R.-W."/>
            <person name="Bruemmer F."/>
            <person name="Labrenz M."/>
            <person name="Spormann A.M."/>
            <person name="Op Den Camp H."/>
            <person name="Overmann J."/>
            <person name="Amann R."/>
            <person name="Jetten M.S.M."/>
            <person name="Mascher T."/>
            <person name="Medema M.H."/>
            <person name="Devos D.P."/>
            <person name="Kaster A.-K."/>
            <person name="Ovreas L."/>
            <person name="Rohde M."/>
            <person name="Galperin M.Y."/>
            <person name="Jogler C."/>
        </authorList>
    </citation>
    <scope>NUCLEOTIDE SEQUENCE [LARGE SCALE GENOMIC DNA]</scope>
    <source>
        <strain evidence="3 4">Poly51</strain>
    </source>
</reference>
<dbReference type="PANTHER" id="PTHR33546">
    <property type="entry name" value="LARGE, MULTIFUNCTIONAL SECRETED PROTEIN-RELATED"/>
    <property type="match status" value="1"/>
</dbReference>
<dbReference type="InterPro" id="IPR011042">
    <property type="entry name" value="6-blade_b-propeller_TolB-like"/>
</dbReference>
<dbReference type="Gene3D" id="3.40.50.880">
    <property type="match status" value="1"/>
</dbReference>
<comment type="caution">
    <text evidence="3">The sequence shown here is derived from an EMBL/GenBank/DDBJ whole genome shotgun (WGS) entry which is preliminary data.</text>
</comment>
<accession>A0A5C6F2R6</accession>
<dbReference type="Pfam" id="PF06283">
    <property type="entry name" value="ThuA"/>
    <property type="match status" value="1"/>
</dbReference>
<evidence type="ECO:0000259" key="1">
    <source>
        <dbReference type="Pfam" id="PF06283"/>
    </source>
</evidence>
<dbReference type="AlphaFoldDB" id="A0A5C6F2R6"/>
<proteinExistence type="predicted"/>
<dbReference type="InterPro" id="IPR029010">
    <property type="entry name" value="ThuA-like"/>
</dbReference>
<sequence length="821" mass="91008">MFSILFKTLAAITIACTPQAEPLGEYWGTGEAESAYYELVDVPLPKELAIEAGSFEVMPDEKSLAIATRRGDIFVADGVFDEHPEPKFFKFAEGLDEIFGLAYRDGSFIATQQAEVSRITDVDGDGRADRFDTISDAWGFGNYHEFAFGSKPDADGNVWVALCLTKSYHSDEPFRGWCLKITPEGKSIPICSGIRSPCGIGPNEHGVMFYAESQGPWNGSCSLKVLEPGGFMGHPISFNWYELAPEMGPVPVEPNTPSRLETERKRVKQLVPYAVVFPYIRMGRSISGFQVDRTGGKFGPFANQIFIGDFSLGVVMRATTEKVNGVWQGACYPFREGFDTGLLAVQFTPDGSLIAGGTNRGWPVRGPKAYAIQRLDWTGLMPFEIKEIKATPQGFELAFTKPVDRDIAAQPQTYQLKTFTHMYRQAYGSPEVDQTEPQVSAVNVADDAMSVVIKVNGLVQGHVHDFFLPDMRSSDDDKLLHANAYYTLNEIPNTDSAPKVPSGDSSQSKPWLHFKGGVGPGKGKHVVLIAAEQEYRSEQSMPMLAKVLAKHHGFDCTVLFSVNENGEVDPTIPAPFKDKEMRHHIPGLDKLSNADCLIWMSRFMHLPDDQMKHFHDYFDSGKPIIALRTANHGFQFGKDYVVNDRVVGLRELLGGAFSGHHGGWHRESTRGIVVDDQKNHPILTGVGEIWGTSDVYRCHTDQHPFPEDCTALVLGQPLVNLEPDAPANTKKEPLPIAWIKTWRGSQDRSAKIFHFTMGSAEDFANEGVRRLTVNAVYWGVGMEGEISEVRSVEVVGDYKPLAGGFNYQKLGVKPRKPEFYK</sequence>
<dbReference type="PANTHER" id="PTHR33546:SF1">
    <property type="entry name" value="LARGE, MULTIFUNCTIONAL SECRETED PROTEIN"/>
    <property type="match status" value="1"/>
</dbReference>
<evidence type="ECO:0000313" key="4">
    <source>
        <dbReference type="Proteomes" id="UP000318288"/>
    </source>
</evidence>
<dbReference type="SUPFAM" id="SSF52317">
    <property type="entry name" value="Class I glutamine amidotransferase-like"/>
    <property type="match status" value="1"/>
</dbReference>
<dbReference type="InterPro" id="IPR055557">
    <property type="entry name" value="DUF7133"/>
</dbReference>
<feature type="domain" description="ThuA-like" evidence="1">
    <location>
        <begin position="589"/>
        <end position="778"/>
    </location>
</feature>
<dbReference type="EMBL" id="SJPW01000004">
    <property type="protein sequence ID" value="TWU54316.1"/>
    <property type="molecule type" value="Genomic_DNA"/>
</dbReference>
<feature type="domain" description="DUF7133" evidence="2">
    <location>
        <begin position="77"/>
        <end position="216"/>
    </location>
</feature>
<gene>
    <name evidence="3" type="ORF">Poly51_30330</name>
</gene>
<dbReference type="SUPFAM" id="SSF50952">
    <property type="entry name" value="Soluble quinoprotein glucose dehydrogenase"/>
    <property type="match status" value="1"/>
</dbReference>
<organism evidence="3 4">
    <name type="scientific">Rubripirellula tenax</name>
    <dbReference type="NCBI Taxonomy" id="2528015"/>
    <lineage>
        <taxon>Bacteria</taxon>
        <taxon>Pseudomonadati</taxon>
        <taxon>Planctomycetota</taxon>
        <taxon>Planctomycetia</taxon>
        <taxon>Pirellulales</taxon>
        <taxon>Pirellulaceae</taxon>
        <taxon>Rubripirellula</taxon>
    </lineage>
</organism>
<evidence type="ECO:0000259" key="2">
    <source>
        <dbReference type="Pfam" id="PF23500"/>
    </source>
</evidence>
<dbReference type="InterPro" id="IPR011041">
    <property type="entry name" value="Quinoprot_gluc/sorb_DH_b-prop"/>
</dbReference>
<dbReference type="OrthoDB" id="176168at2"/>
<dbReference type="Gene3D" id="2.120.10.30">
    <property type="entry name" value="TolB, C-terminal domain"/>
    <property type="match status" value="1"/>
</dbReference>
<dbReference type="InterPro" id="IPR029062">
    <property type="entry name" value="Class_I_gatase-like"/>
</dbReference>
<protein>
    <submittedName>
        <fullName evidence="3">Trehalose utilization</fullName>
    </submittedName>
</protein>
<evidence type="ECO:0000313" key="3">
    <source>
        <dbReference type="EMBL" id="TWU54316.1"/>
    </source>
</evidence>
<dbReference type="Proteomes" id="UP000318288">
    <property type="component" value="Unassembled WGS sequence"/>
</dbReference>
<dbReference type="RefSeq" id="WP_146458555.1">
    <property type="nucleotide sequence ID" value="NZ_SJPW01000004.1"/>
</dbReference>
<dbReference type="Pfam" id="PF23500">
    <property type="entry name" value="DUF7133"/>
    <property type="match status" value="1"/>
</dbReference>
<keyword evidence="4" id="KW-1185">Reference proteome</keyword>